<evidence type="ECO:0000313" key="8">
    <source>
        <dbReference type="Proteomes" id="UP000070134"/>
    </source>
</evidence>
<keyword evidence="2" id="KW-0805">Transcription regulation</keyword>
<dbReference type="PATRIC" id="fig|37927.3.peg.1420"/>
<name>A0A127A325_9MICC</name>
<dbReference type="GO" id="GO:0003700">
    <property type="term" value="F:DNA-binding transcription factor activity"/>
    <property type="evidence" value="ECO:0007669"/>
    <property type="project" value="InterPro"/>
</dbReference>
<feature type="compositionally biased region" description="Low complexity" evidence="5">
    <location>
        <begin position="308"/>
        <end position="322"/>
    </location>
</feature>
<dbReference type="Pfam" id="PF00126">
    <property type="entry name" value="HTH_1"/>
    <property type="match status" value="1"/>
</dbReference>
<dbReference type="OrthoDB" id="3461141at2"/>
<evidence type="ECO:0000256" key="5">
    <source>
        <dbReference type="SAM" id="MobiDB-lite"/>
    </source>
</evidence>
<evidence type="ECO:0000259" key="6">
    <source>
        <dbReference type="PROSITE" id="PS50931"/>
    </source>
</evidence>
<organism evidence="7 8">
    <name type="scientific">Sinomonas atrocyanea</name>
    <dbReference type="NCBI Taxonomy" id="37927"/>
    <lineage>
        <taxon>Bacteria</taxon>
        <taxon>Bacillati</taxon>
        <taxon>Actinomycetota</taxon>
        <taxon>Actinomycetes</taxon>
        <taxon>Micrococcales</taxon>
        <taxon>Micrococcaceae</taxon>
        <taxon>Sinomonas</taxon>
    </lineage>
</organism>
<gene>
    <name evidence="7" type="ORF">SA2016_1372</name>
</gene>
<dbReference type="PRINTS" id="PR00039">
    <property type="entry name" value="HTHLYSR"/>
</dbReference>
<proteinExistence type="inferred from homology"/>
<dbReference type="GO" id="GO:0003677">
    <property type="term" value="F:DNA binding"/>
    <property type="evidence" value="ECO:0007669"/>
    <property type="project" value="UniProtKB-KW"/>
</dbReference>
<evidence type="ECO:0000256" key="2">
    <source>
        <dbReference type="ARBA" id="ARBA00023015"/>
    </source>
</evidence>
<dbReference type="InterPro" id="IPR000847">
    <property type="entry name" value="LysR_HTH_N"/>
</dbReference>
<dbReference type="RefSeq" id="WP_084249364.1">
    <property type="nucleotide sequence ID" value="NZ_BJMO01000040.1"/>
</dbReference>
<dbReference type="PANTHER" id="PTHR30346">
    <property type="entry name" value="TRANSCRIPTIONAL DUAL REGULATOR HCAR-RELATED"/>
    <property type="match status" value="1"/>
</dbReference>
<evidence type="ECO:0000313" key="7">
    <source>
        <dbReference type="EMBL" id="AMM32052.1"/>
    </source>
</evidence>
<dbReference type="AlphaFoldDB" id="A0A127A325"/>
<feature type="region of interest" description="Disordered" evidence="5">
    <location>
        <begin position="300"/>
        <end position="334"/>
    </location>
</feature>
<dbReference type="InterPro" id="IPR036390">
    <property type="entry name" value="WH_DNA-bd_sf"/>
</dbReference>
<dbReference type="Gene3D" id="3.40.190.10">
    <property type="entry name" value="Periplasmic binding protein-like II"/>
    <property type="match status" value="2"/>
</dbReference>
<dbReference type="SUPFAM" id="SSF53850">
    <property type="entry name" value="Periplasmic binding protein-like II"/>
    <property type="match status" value="1"/>
</dbReference>
<accession>A0A127A325</accession>
<dbReference type="InterPro" id="IPR036388">
    <property type="entry name" value="WH-like_DNA-bd_sf"/>
</dbReference>
<dbReference type="SUPFAM" id="SSF46785">
    <property type="entry name" value="Winged helix' DNA-binding domain"/>
    <property type="match status" value="1"/>
</dbReference>
<dbReference type="Proteomes" id="UP000070134">
    <property type="component" value="Chromosome"/>
</dbReference>
<keyword evidence="8" id="KW-1185">Reference proteome</keyword>
<comment type="similarity">
    <text evidence="1">Belongs to the LysR transcriptional regulatory family.</text>
</comment>
<protein>
    <submittedName>
        <fullName evidence="7">LysR family transcriptional regulator</fullName>
    </submittedName>
</protein>
<feature type="domain" description="HTH lysR-type" evidence="6">
    <location>
        <begin position="4"/>
        <end position="62"/>
    </location>
</feature>
<dbReference type="InterPro" id="IPR005119">
    <property type="entry name" value="LysR_subst-bd"/>
</dbReference>
<dbReference type="PANTHER" id="PTHR30346:SF0">
    <property type="entry name" value="HCA OPERON TRANSCRIPTIONAL ACTIVATOR HCAR"/>
    <property type="match status" value="1"/>
</dbReference>
<sequence>MADVTLRQLELFAALPDHDTLSAAAVSLHISESALSQAITSLEKTVGEQLCVRRKARGLALTPAGQHFAVQARRILADTRELVLDARRGDELRGPVKLGCFASFATSIVPALLDGFPRRHPGVDLEITVGTNDDLLPALDSGRLDVAIMYDMFLPVGYSRREIYATELQAHLHPDHPLASRDAVDLADLADEPLIHYEASPSTVNTVQAFAARGLAPTIAARVPQIILVEALVGRGVGYGLLMSRPNVQPASVEGLPVAVRPLDPPATRTHVVAIWPEDMALTPRAAALLDYAVEKLGSYGRPEAHDGASPARAAGPPAAGEPAPPPEGAPPLL</sequence>
<dbReference type="PROSITE" id="PS50931">
    <property type="entry name" value="HTH_LYSR"/>
    <property type="match status" value="1"/>
</dbReference>
<dbReference type="KEGG" id="satk:SA2016_1372"/>
<reference evidence="7 8" key="1">
    <citation type="submission" date="2016-02" db="EMBL/GenBank/DDBJ databases">
        <title>Complete genome of Sinomonas atrocyanea KCTC 3377.</title>
        <authorList>
            <person name="Kim K.M."/>
        </authorList>
    </citation>
    <scope>NUCLEOTIDE SEQUENCE [LARGE SCALE GENOMIC DNA]</scope>
    <source>
        <strain evidence="7 8">KCTC 3377</strain>
    </source>
</reference>
<dbReference type="GO" id="GO:0032993">
    <property type="term" value="C:protein-DNA complex"/>
    <property type="evidence" value="ECO:0007669"/>
    <property type="project" value="TreeGrafter"/>
</dbReference>
<feature type="compositionally biased region" description="Pro residues" evidence="5">
    <location>
        <begin position="323"/>
        <end position="334"/>
    </location>
</feature>
<dbReference type="STRING" id="37927.SA2016_1372"/>
<dbReference type="Gene3D" id="1.10.10.10">
    <property type="entry name" value="Winged helix-like DNA-binding domain superfamily/Winged helix DNA-binding domain"/>
    <property type="match status" value="1"/>
</dbReference>
<evidence type="ECO:0000256" key="1">
    <source>
        <dbReference type="ARBA" id="ARBA00009437"/>
    </source>
</evidence>
<evidence type="ECO:0000256" key="3">
    <source>
        <dbReference type="ARBA" id="ARBA00023125"/>
    </source>
</evidence>
<dbReference type="Pfam" id="PF03466">
    <property type="entry name" value="LysR_substrate"/>
    <property type="match status" value="1"/>
</dbReference>
<dbReference type="EMBL" id="CP014518">
    <property type="protein sequence ID" value="AMM32052.1"/>
    <property type="molecule type" value="Genomic_DNA"/>
</dbReference>
<keyword evidence="4" id="KW-0804">Transcription</keyword>
<evidence type="ECO:0000256" key="4">
    <source>
        <dbReference type="ARBA" id="ARBA00023163"/>
    </source>
</evidence>
<keyword evidence="3" id="KW-0238">DNA-binding</keyword>